<evidence type="ECO:0000259" key="5">
    <source>
        <dbReference type="Pfam" id="PF01212"/>
    </source>
</evidence>
<dbReference type="EMBL" id="BAAAGU010000037">
    <property type="protein sequence ID" value="GAA0654678.1"/>
    <property type="molecule type" value="Genomic_DNA"/>
</dbReference>
<proteinExistence type="inferred from homology"/>
<keyword evidence="7" id="KW-1185">Reference proteome</keyword>
<evidence type="ECO:0000313" key="7">
    <source>
        <dbReference type="Proteomes" id="UP001500724"/>
    </source>
</evidence>
<dbReference type="InterPro" id="IPR001597">
    <property type="entry name" value="ArAA_b-elim_lyase/Thr_aldolase"/>
</dbReference>
<dbReference type="Gene3D" id="3.90.1150.10">
    <property type="entry name" value="Aspartate Aminotransferase, domain 1"/>
    <property type="match status" value="1"/>
</dbReference>
<evidence type="ECO:0000313" key="6">
    <source>
        <dbReference type="EMBL" id="GAA0654678.1"/>
    </source>
</evidence>
<dbReference type="PANTHER" id="PTHR48097">
    <property type="entry name" value="L-THREONINE ALDOLASE-RELATED"/>
    <property type="match status" value="1"/>
</dbReference>
<evidence type="ECO:0000256" key="3">
    <source>
        <dbReference type="ARBA" id="ARBA00022898"/>
    </source>
</evidence>
<evidence type="ECO:0000256" key="2">
    <source>
        <dbReference type="ARBA" id="ARBA00006966"/>
    </source>
</evidence>
<keyword evidence="3" id="KW-0663">Pyridoxal phosphate</keyword>
<evidence type="ECO:0000256" key="4">
    <source>
        <dbReference type="SAM" id="MobiDB-lite"/>
    </source>
</evidence>
<comment type="cofactor">
    <cofactor evidence="1">
        <name>pyridoxal 5'-phosphate</name>
        <dbReference type="ChEBI" id="CHEBI:597326"/>
    </cofactor>
</comment>
<gene>
    <name evidence="6" type="ORF">GCM10009535_36820</name>
</gene>
<accession>A0ABP3SN65</accession>
<dbReference type="InterPro" id="IPR015421">
    <property type="entry name" value="PyrdxlP-dep_Trfase_major"/>
</dbReference>
<feature type="domain" description="Aromatic amino acid beta-eliminating lyase/threonine aldolase" evidence="5">
    <location>
        <begin position="174"/>
        <end position="403"/>
    </location>
</feature>
<organism evidence="6 7">
    <name type="scientific">Streptomyces thermocarboxydovorans</name>
    <dbReference type="NCBI Taxonomy" id="59298"/>
    <lineage>
        <taxon>Bacteria</taxon>
        <taxon>Bacillati</taxon>
        <taxon>Actinomycetota</taxon>
        <taxon>Actinomycetes</taxon>
        <taxon>Kitasatosporales</taxon>
        <taxon>Streptomycetaceae</taxon>
        <taxon>Streptomyces</taxon>
    </lineage>
</organism>
<dbReference type="InterPro" id="IPR015422">
    <property type="entry name" value="PyrdxlP-dep_Trfase_small"/>
</dbReference>
<reference evidence="7" key="1">
    <citation type="journal article" date="2019" name="Int. J. Syst. Evol. Microbiol.">
        <title>The Global Catalogue of Microorganisms (GCM) 10K type strain sequencing project: providing services to taxonomists for standard genome sequencing and annotation.</title>
        <authorList>
            <consortium name="The Broad Institute Genomics Platform"/>
            <consortium name="The Broad Institute Genome Sequencing Center for Infectious Disease"/>
            <person name="Wu L."/>
            <person name="Ma J."/>
        </authorList>
    </citation>
    <scope>NUCLEOTIDE SEQUENCE [LARGE SCALE GENOMIC DNA]</scope>
    <source>
        <strain evidence="7">JCM 10367</strain>
    </source>
</reference>
<evidence type="ECO:0000256" key="1">
    <source>
        <dbReference type="ARBA" id="ARBA00001933"/>
    </source>
</evidence>
<feature type="region of interest" description="Disordered" evidence="4">
    <location>
        <begin position="502"/>
        <end position="545"/>
    </location>
</feature>
<dbReference type="Pfam" id="PF01212">
    <property type="entry name" value="Beta_elim_lyase"/>
    <property type="match status" value="1"/>
</dbReference>
<dbReference type="SUPFAM" id="SSF53383">
    <property type="entry name" value="PLP-dependent transferases"/>
    <property type="match status" value="1"/>
</dbReference>
<dbReference type="InterPro" id="IPR015424">
    <property type="entry name" value="PyrdxlP-dep_Trfase"/>
</dbReference>
<name>A0ABP3SN65_9ACTN</name>
<comment type="caution">
    <text evidence="6">The sequence shown here is derived from an EMBL/GenBank/DDBJ whole genome shotgun (WGS) entry which is preliminary data.</text>
</comment>
<comment type="similarity">
    <text evidence="2">Belongs to the threonine aldolase family.</text>
</comment>
<dbReference type="Gene3D" id="3.40.640.10">
    <property type="entry name" value="Type I PLP-dependent aspartate aminotransferase-like (Major domain)"/>
    <property type="match status" value="1"/>
</dbReference>
<feature type="region of interest" description="Disordered" evidence="4">
    <location>
        <begin position="90"/>
        <end position="124"/>
    </location>
</feature>
<dbReference type="Proteomes" id="UP001500724">
    <property type="component" value="Unassembled WGS sequence"/>
</dbReference>
<feature type="compositionally biased region" description="Basic and acidic residues" evidence="4">
    <location>
        <begin position="94"/>
        <end position="121"/>
    </location>
</feature>
<dbReference type="PANTHER" id="PTHR48097:SF9">
    <property type="entry name" value="L-THREONINE ALDOLASE"/>
    <property type="match status" value="1"/>
</dbReference>
<protein>
    <recommendedName>
        <fullName evidence="5">Aromatic amino acid beta-eliminating lyase/threonine aldolase domain-containing protein</fullName>
    </recommendedName>
</protein>
<sequence>MPGELQGRGQGGAHASGAYDAYGEPRGAVPGIRLWGCVHATAAFPFQSARGTGRFLVMLTRGVPRAAGCPQAVGFRCPRAAARGMIAGMSDTAGRTEETEESARAEADREGTGREGASPRERRARLRERRLAAHRSARRVLSRPVSAASLRERLALLDAAGGLYDLDEPGDLYGDGVVEALEERTAALLGLEAAAFFPTGTMAQQVALRCWAGRTGSPVVALHALGHPEMHERHAFSQVSGLRPVHLTDAPRQPTAEEVRDLDEPFGTLMLELPLREAGFVLPEWEELTEVVEAARERDAVVHFDGARIWESTVRLGRPLEEIAGLADSVYVSFYKSLKGYGGAALAGPRTLVEEAKAWRHRYGGSVFQQFPTVLSALVGLEHELPRLPEYVAHARLVAAALREGFAAAGAPWARVHPEVPHTHEFQVWLAHDADAATEAAVRQAEETGVELFFRPWQPAGPGLAVTEVGVDAAGLEWTAEEVTEAVGAFCSRLGGAAGGRQRWAGVQPAGQGSPDAPLGRAAGEDGGPALRHAERGSAAQPKRM</sequence>